<dbReference type="GO" id="GO:0016907">
    <property type="term" value="F:G protein-coupled acetylcholine receptor activity"/>
    <property type="evidence" value="ECO:0007669"/>
    <property type="project" value="InterPro"/>
</dbReference>
<dbReference type="PROSITE" id="PS50262">
    <property type="entry name" value="G_PROTEIN_RECEP_F1_2"/>
    <property type="match status" value="1"/>
</dbReference>
<sequence>RICLKEWKRLETTMRTTDLPQAFHNFSSSVSLLENVNVSTVPYTPLQATLIGLAGGLLSLLTTVGNVMVMISFKMDKQLQTISNYFLFSLAIADVIIGMISMPLFTVFIIQKEWTLGANICDAWLSVDYLASNASVMNLIVISFDRYFSVTRPLTYRARRTTRKAALMIFSAWAISAVVWPPSILAWPYIEGKRTIPPNDCYIQYIYSNEFMSIVTVMIAFFIPVSIMIGLYVRVWWETVKRQRELVHLQAGKKSHSKKSDSSEEVGTGTEHSVKGIWKTSQPTAGSSRSRESHQEITYVPTSALRRSTSFTNQLGYKRESRLFSWCSSCLDPDRHGGNPGGVDDPSSEGYATPRSNETPLPTTSKCPSLNYIRDPYANVNRYSRGEANRPKSLITTTSVNKDSNTMGSSDSPVGTTASGGGDNNNIYTILIRFPPKEVSEKRASLRKSDPSLEDKVVSASIQMLCDKSSSDFYPRSLPISRKTTGSRSPPPPKRGVSATTSDITKLPLDSGWVGRQMIKRSQSGGSSYSPHNTLQRLTGGGKKNPGKVKKTNEKKQDRKAAKTLSAILLAFIVTWTPYSVLTVLNAVLGKETADVYIPPTLWDFAYYLCYINSTVNPVLYALCNAAFRRTYVRILTCRWRARFRQPFNRYYYG</sequence>
<reference evidence="14" key="1">
    <citation type="submission" date="2014-05" db="EMBL/GenBank/DDBJ databases">
        <authorList>
            <person name="Chronopoulou M."/>
        </authorList>
    </citation>
    <scope>NUCLEOTIDE SEQUENCE</scope>
    <source>
        <tissue evidence="14">Whole organism</tissue>
    </source>
</reference>
<feature type="region of interest" description="Disordered" evidence="11">
    <location>
        <begin position="251"/>
        <end position="299"/>
    </location>
</feature>
<evidence type="ECO:0000259" key="13">
    <source>
        <dbReference type="PROSITE" id="PS50262"/>
    </source>
</evidence>
<feature type="transmembrane region" description="Helical" evidence="12">
    <location>
        <begin position="50"/>
        <end position="73"/>
    </location>
</feature>
<dbReference type="PRINTS" id="PR00237">
    <property type="entry name" value="GPCRRHODOPSN"/>
</dbReference>
<dbReference type="GO" id="GO:0007197">
    <property type="term" value="P:adenylate cyclase-inhibiting G protein-coupled acetylcholine receptor signaling pathway"/>
    <property type="evidence" value="ECO:0007669"/>
    <property type="project" value="TreeGrafter"/>
</dbReference>
<dbReference type="OrthoDB" id="10071887at2759"/>
<feature type="transmembrane region" description="Helical" evidence="12">
    <location>
        <begin position="210"/>
        <end position="233"/>
    </location>
</feature>
<feature type="transmembrane region" description="Helical" evidence="12">
    <location>
        <begin position="85"/>
        <end position="111"/>
    </location>
</feature>
<feature type="region of interest" description="Disordered" evidence="11">
    <location>
        <begin position="335"/>
        <end position="368"/>
    </location>
</feature>
<dbReference type="Gene3D" id="1.20.1070.10">
    <property type="entry name" value="Rhodopsin 7-helix transmembrane proteins"/>
    <property type="match status" value="2"/>
</dbReference>
<dbReference type="PANTHER" id="PTHR24247:SF265">
    <property type="entry name" value="MUSCARINIC ACETYLCHOLINE RECEPTOR DM1"/>
    <property type="match status" value="1"/>
</dbReference>
<dbReference type="AlphaFoldDB" id="A0A0K2T8Z3"/>
<evidence type="ECO:0000256" key="4">
    <source>
        <dbReference type="ARBA" id="ARBA00022692"/>
    </source>
</evidence>
<dbReference type="SMART" id="SM01381">
    <property type="entry name" value="7TM_GPCR_Srsx"/>
    <property type="match status" value="1"/>
</dbReference>
<evidence type="ECO:0000256" key="5">
    <source>
        <dbReference type="ARBA" id="ARBA00022989"/>
    </source>
</evidence>
<dbReference type="GO" id="GO:0004993">
    <property type="term" value="F:G protein-coupled serotonin receptor activity"/>
    <property type="evidence" value="ECO:0007669"/>
    <property type="project" value="TreeGrafter"/>
</dbReference>
<feature type="region of interest" description="Disordered" evidence="11">
    <location>
        <begin position="473"/>
        <end position="501"/>
    </location>
</feature>
<evidence type="ECO:0000256" key="1">
    <source>
        <dbReference type="ARBA" id="ARBA00004651"/>
    </source>
</evidence>
<keyword evidence="4 10" id="KW-0812">Transmembrane</keyword>
<dbReference type="PROSITE" id="PS00237">
    <property type="entry name" value="G_PROTEIN_RECEP_F1_1"/>
    <property type="match status" value="1"/>
</dbReference>
<evidence type="ECO:0000256" key="6">
    <source>
        <dbReference type="ARBA" id="ARBA00023040"/>
    </source>
</evidence>
<feature type="compositionally biased region" description="Polar residues" evidence="11">
    <location>
        <begin position="354"/>
        <end position="368"/>
    </location>
</feature>
<feature type="region of interest" description="Disordered" evidence="11">
    <location>
        <begin position="384"/>
        <end position="422"/>
    </location>
</feature>
<dbReference type="GO" id="GO:0045202">
    <property type="term" value="C:synapse"/>
    <property type="evidence" value="ECO:0007669"/>
    <property type="project" value="TreeGrafter"/>
</dbReference>
<keyword evidence="6 10" id="KW-0297">G-protein coupled receptor</keyword>
<protein>
    <recommendedName>
        <fullName evidence="13">G-protein coupled receptors family 1 profile domain-containing protein</fullName>
    </recommendedName>
</protein>
<evidence type="ECO:0000256" key="11">
    <source>
        <dbReference type="SAM" id="MobiDB-lite"/>
    </source>
</evidence>
<dbReference type="InterPro" id="IPR017452">
    <property type="entry name" value="GPCR_Rhodpsn_7TM"/>
</dbReference>
<evidence type="ECO:0000256" key="7">
    <source>
        <dbReference type="ARBA" id="ARBA00023136"/>
    </source>
</evidence>
<feature type="domain" description="G-protein coupled receptors family 1 profile" evidence="13">
    <location>
        <begin position="65"/>
        <end position="621"/>
    </location>
</feature>
<organism evidence="14">
    <name type="scientific">Lepeophtheirus salmonis</name>
    <name type="common">Salmon louse</name>
    <name type="synonym">Caligus salmonis</name>
    <dbReference type="NCBI Taxonomy" id="72036"/>
    <lineage>
        <taxon>Eukaryota</taxon>
        <taxon>Metazoa</taxon>
        <taxon>Ecdysozoa</taxon>
        <taxon>Arthropoda</taxon>
        <taxon>Crustacea</taxon>
        <taxon>Multicrustacea</taxon>
        <taxon>Hexanauplia</taxon>
        <taxon>Copepoda</taxon>
        <taxon>Siphonostomatoida</taxon>
        <taxon>Caligidae</taxon>
        <taxon>Lepeophtheirus</taxon>
    </lineage>
</organism>
<feature type="compositionally biased region" description="Polar residues" evidence="11">
    <location>
        <begin position="522"/>
        <end position="537"/>
    </location>
</feature>
<comment type="subcellular location">
    <subcellularLocation>
        <location evidence="1">Cell membrane</location>
        <topology evidence="1">Multi-pass membrane protein</topology>
    </subcellularLocation>
</comment>
<keyword evidence="9 10" id="KW-0807">Transducer</keyword>
<keyword evidence="7 12" id="KW-0472">Membrane</keyword>
<dbReference type="Pfam" id="PF00001">
    <property type="entry name" value="7tm_1"/>
    <property type="match status" value="1"/>
</dbReference>
<dbReference type="InterPro" id="IPR000995">
    <property type="entry name" value="Musac_Ach_rcpt"/>
</dbReference>
<keyword evidence="8 10" id="KW-0675">Receptor</keyword>
<proteinExistence type="inferred from homology"/>
<evidence type="ECO:0000256" key="12">
    <source>
        <dbReference type="SAM" id="Phobius"/>
    </source>
</evidence>
<dbReference type="GO" id="GO:0030425">
    <property type="term" value="C:dendrite"/>
    <property type="evidence" value="ECO:0007669"/>
    <property type="project" value="TreeGrafter"/>
</dbReference>
<feature type="transmembrane region" description="Helical" evidence="12">
    <location>
        <begin position="605"/>
        <end position="624"/>
    </location>
</feature>
<accession>A0A0K2T8Z3</accession>
<feature type="transmembrane region" description="Helical" evidence="12">
    <location>
        <begin position="165"/>
        <end position="190"/>
    </location>
</feature>
<evidence type="ECO:0000256" key="9">
    <source>
        <dbReference type="ARBA" id="ARBA00023224"/>
    </source>
</evidence>
<feature type="compositionally biased region" description="Polar residues" evidence="11">
    <location>
        <begin position="394"/>
        <end position="417"/>
    </location>
</feature>
<name>A0A0K2T8Z3_LEPSM</name>
<keyword evidence="5 12" id="KW-1133">Transmembrane helix</keyword>
<evidence type="ECO:0000256" key="8">
    <source>
        <dbReference type="ARBA" id="ARBA00023170"/>
    </source>
</evidence>
<dbReference type="InterPro" id="IPR000276">
    <property type="entry name" value="GPCR_Rhodpsn"/>
</dbReference>
<feature type="region of interest" description="Disordered" evidence="11">
    <location>
        <begin position="522"/>
        <end position="557"/>
    </location>
</feature>
<evidence type="ECO:0000256" key="10">
    <source>
        <dbReference type="RuleBase" id="RU000688"/>
    </source>
</evidence>
<dbReference type="SUPFAM" id="SSF81321">
    <property type="entry name" value="Family A G protein-coupled receptor-like"/>
    <property type="match status" value="1"/>
</dbReference>
<evidence type="ECO:0000256" key="2">
    <source>
        <dbReference type="ARBA" id="ARBA00010663"/>
    </source>
</evidence>
<dbReference type="GO" id="GO:0007187">
    <property type="term" value="P:G protein-coupled receptor signaling pathway, coupled to cyclic nucleotide second messenger"/>
    <property type="evidence" value="ECO:0007669"/>
    <property type="project" value="TreeGrafter"/>
</dbReference>
<feature type="compositionally biased region" description="Polar residues" evidence="11">
    <location>
        <begin position="279"/>
        <end position="288"/>
    </location>
</feature>
<dbReference type="EMBL" id="HACA01005208">
    <property type="protein sequence ID" value="CDW22569.1"/>
    <property type="molecule type" value="Transcribed_RNA"/>
</dbReference>
<dbReference type="GO" id="GO:0005886">
    <property type="term" value="C:plasma membrane"/>
    <property type="evidence" value="ECO:0007669"/>
    <property type="project" value="UniProtKB-SubCell"/>
</dbReference>
<dbReference type="PRINTS" id="PR00243">
    <property type="entry name" value="MUSCARINICR"/>
</dbReference>
<dbReference type="PANTHER" id="PTHR24247">
    <property type="entry name" value="5-HYDROXYTRYPTAMINE RECEPTOR"/>
    <property type="match status" value="1"/>
</dbReference>
<feature type="non-terminal residue" evidence="14">
    <location>
        <position position="1"/>
    </location>
</feature>
<feature type="transmembrane region" description="Helical" evidence="12">
    <location>
        <begin position="565"/>
        <end position="585"/>
    </location>
</feature>
<evidence type="ECO:0000256" key="3">
    <source>
        <dbReference type="ARBA" id="ARBA00022475"/>
    </source>
</evidence>
<evidence type="ECO:0000313" key="14">
    <source>
        <dbReference type="EMBL" id="CDW22569.1"/>
    </source>
</evidence>
<keyword evidence="3" id="KW-1003">Cell membrane</keyword>
<comment type="similarity">
    <text evidence="2 10">Belongs to the G-protein coupled receptor 1 family.</text>
</comment>